<feature type="non-terminal residue" evidence="11">
    <location>
        <position position="150"/>
    </location>
</feature>
<keyword evidence="9" id="KW-1208">Phospholipid metabolism</keyword>
<sequence length="150" mass="16588">EEIVNLPNLLTLSRILSVPFLGHLILTDRLLEATALLFVAGCTDLIDGWLARKWNAYTVFGSIADPAADKLLMTVMVATLGWKGLLPPSLAVLILARDVGLVLLAFRIRYVTLPRPMTLQRYFNPKLPSAQVQPTQVSKYNTFLQLLSVG</sequence>
<keyword evidence="4" id="KW-0812">Transmembrane</keyword>
<dbReference type="PANTHER" id="PTHR14269:SF60">
    <property type="entry name" value="CARDIOLIPIN SYNTHASE (CMP-FORMING)"/>
    <property type="match status" value="1"/>
</dbReference>
<dbReference type="InterPro" id="IPR048254">
    <property type="entry name" value="CDP_ALCOHOL_P_TRANSF_CS"/>
</dbReference>
<organism evidence="11 12">
    <name type="scientific">Pseudomicrostroma glucosiphilum</name>
    <dbReference type="NCBI Taxonomy" id="1684307"/>
    <lineage>
        <taxon>Eukaryota</taxon>
        <taxon>Fungi</taxon>
        <taxon>Dikarya</taxon>
        <taxon>Basidiomycota</taxon>
        <taxon>Ustilaginomycotina</taxon>
        <taxon>Exobasidiomycetes</taxon>
        <taxon>Microstromatales</taxon>
        <taxon>Microstromatales incertae sedis</taxon>
        <taxon>Pseudomicrostroma</taxon>
    </lineage>
</organism>
<dbReference type="STRING" id="1684307.A0A316U8B0"/>
<evidence type="ECO:0008006" key="13">
    <source>
        <dbReference type="Google" id="ProtNLM"/>
    </source>
</evidence>
<dbReference type="EMBL" id="KZ819326">
    <property type="protein sequence ID" value="PWN21078.1"/>
    <property type="molecule type" value="Genomic_DNA"/>
</dbReference>
<evidence type="ECO:0000256" key="5">
    <source>
        <dbReference type="ARBA" id="ARBA00022989"/>
    </source>
</evidence>
<dbReference type="GeneID" id="37011697"/>
<evidence type="ECO:0000256" key="9">
    <source>
        <dbReference type="ARBA" id="ARBA00023264"/>
    </source>
</evidence>
<comment type="similarity">
    <text evidence="10">Belongs to the CDP-alcohol phosphatidyltransferase class-I family.</text>
</comment>
<evidence type="ECO:0000256" key="2">
    <source>
        <dbReference type="ARBA" id="ARBA00022516"/>
    </source>
</evidence>
<keyword evidence="7" id="KW-0472">Membrane</keyword>
<dbReference type="Pfam" id="PF01066">
    <property type="entry name" value="CDP-OH_P_transf"/>
    <property type="match status" value="1"/>
</dbReference>
<dbReference type="AlphaFoldDB" id="A0A316U8B0"/>
<evidence type="ECO:0000256" key="7">
    <source>
        <dbReference type="ARBA" id="ARBA00023136"/>
    </source>
</evidence>
<accession>A0A316U8B0</accession>
<dbReference type="GO" id="GO:0016020">
    <property type="term" value="C:membrane"/>
    <property type="evidence" value="ECO:0007669"/>
    <property type="project" value="UniProtKB-SubCell"/>
</dbReference>
<comment type="subcellular location">
    <subcellularLocation>
        <location evidence="1">Membrane</location>
        <topology evidence="1">Multi-pass membrane protein</topology>
    </subcellularLocation>
</comment>
<keyword evidence="2" id="KW-0444">Lipid biosynthesis</keyword>
<dbReference type="RefSeq" id="XP_025348238.1">
    <property type="nucleotide sequence ID" value="XM_025489963.1"/>
</dbReference>
<keyword evidence="3 10" id="KW-0808">Transferase</keyword>
<dbReference type="OrthoDB" id="10020554at2759"/>
<keyword evidence="5" id="KW-1133">Transmembrane helix</keyword>
<dbReference type="InterPro" id="IPR050324">
    <property type="entry name" value="CDP-alcohol_PTase-I"/>
</dbReference>
<dbReference type="GO" id="GO:0032049">
    <property type="term" value="P:cardiolipin biosynthetic process"/>
    <property type="evidence" value="ECO:0007669"/>
    <property type="project" value="TreeGrafter"/>
</dbReference>
<proteinExistence type="inferred from homology"/>
<dbReference type="Proteomes" id="UP000245942">
    <property type="component" value="Unassembled WGS sequence"/>
</dbReference>
<reference evidence="11 12" key="1">
    <citation type="journal article" date="2018" name="Mol. Biol. Evol.">
        <title>Broad Genomic Sampling Reveals a Smut Pathogenic Ancestry of the Fungal Clade Ustilaginomycotina.</title>
        <authorList>
            <person name="Kijpornyongpan T."/>
            <person name="Mondo S.J."/>
            <person name="Barry K."/>
            <person name="Sandor L."/>
            <person name="Lee J."/>
            <person name="Lipzen A."/>
            <person name="Pangilinan J."/>
            <person name="LaButti K."/>
            <person name="Hainaut M."/>
            <person name="Henrissat B."/>
            <person name="Grigoriev I.V."/>
            <person name="Spatafora J.W."/>
            <person name="Aime M.C."/>
        </authorList>
    </citation>
    <scope>NUCLEOTIDE SEQUENCE [LARGE SCALE GENOMIC DNA]</scope>
    <source>
        <strain evidence="11 12">MCA 4718</strain>
    </source>
</reference>
<evidence type="ECO:0000256" key="4">
    <source>
        <dbReference type="ARBA" id="ARBA00022692"/>
    </source>
</evidence>
<evidence type="ECO:0000313" key="11">
    <source>
        <dbReference type="EMBL" id="PWN21078.1"/>
    </source>
</evidence>
<dbReference type="Gene3D" id="1.20.120.1760">
    <property type="match status" value="1"/>
</dbReference>
<evidence type="ECO:0000256" key="6">
    <source>
        <dbReference type="ARBA" id="ARBA00023098"/>
    </source>
</evidence>
<evidence type="ECO:0000256" key="1">
    <source>
        <dbReference type="ARBA" id="ARBA00004141"/>
    </source>
</evidence>
<dbReference type="InterPro" id="IPR000462">
    <property type="entry name" value="CDP-OH_P_trans"/>
</dbReference>
<keyword evidence="6" id="KW-0443">Lipid metabolism</keyword>
<name>A0A316U8B0_9BASI</name>
<evidence type="ECO:0000256" key="10">
    <source>
        <dbReference type="RuleBase" id="RU003750"/>
    </source>
</evidence>
<evidence type="ECO:0000256" key="3">
    <source>
        <dbReference type="ARBA" id="ARBA00022679"/>
    </source>
</evidence>
<feature type="non-terminal residue" evidence="11">
    <location>
        <position position="1"/>
    </location>
</feature>
<evidence type="ECO:0000313" key="12">
    <source>
        <dbReference type="Proteomes" id="UP000245942"/>
    </source>
</evidence>
<keyword evidence="12" id="KW-1185">Reference proteome</keyword>
<dbReference type="GO" id="GO:0005739">
    <property type="term" value="C:mitochondrion"/>
    <property type="evidence" value="ECO:0007669"/>
    <property type="project" value="TreeGrafter"/>
</dbReference>
<protein>
    <recommendedName>
        <fullName evidence="13">CDP-alcohol phosphatidyltransferase</fullName>
    </recommendedName>
</protein>
<dbReference type="GO" id="GO:0043337">
    <property type="term" value="F:cardiolipin synthase (CMP-forming)"/>
    <property type="evidence" value="ECO:0007669"/>
    <property type="project" value="TreeGrafter"/>
</dbReference>
<dbReference type="PROSITE" id="PS00379">
    <property type="entry name" value="CDP_ALCOHOL_P_TRANSF"/>
    <property type="match status" value="1"/>
</dbReference>
<gene>
    <name evidence="11" type="ORF">BCV69DRAFT_238560</name>
</gene>
<dbReference type="PANTHER" id="PTHR14269">
    <property type="entry name" value="CDP-DIACYLGLYCEROL--GLYCEROL-3-PHOSPHATE 3-PHOSPHATIDYLTRANSFERASE-RELATED"/>
    <property type="match status" value="1"/>
</dbReference>
<dbReference type="InterPro" id="IPR043130">
    <property type="entry name" value="CDP-OH_PTrfase_TM_dom"/>
</dbReference>
<keyword evidence="8" id="KW-0594">Phospholipid biosynthesis</keyword>
<evidence type="ECO:0000256" key="8">
    <source>
        <dbReference type="ARBA" id="ARBA00023209"/>
    </source>
</evidence>